<dbReference type="PANTHER" id="PTHR33165:SF57">
    <property type="entry name" value="OS10G0568000 PROTEIN"/>
    <property type="match status" value="1"/>
</dbReference>
<dbReference type="InterPro" id="IPR005174">
    <property type="entry name" value="KIB1-4_b-propeller"/>
</dbReference>
<dbReference type="HOGENOM" id="CLU_1268718_0_0_1"/>
<name>B8AS00_ORYSI</name>
<dbReference type="AlphaFoldDB" id="B8AS00"/>
<dbReference type="Proteomes" id="UP000007015">
    <property type="component" value="Chromosome 4"/>
</dbReference>
<evidence type="ECO:0000259" key="1">
    <source>
        <dbReference type="Pfam" id="PF03478"/>
    </source>
</evidence>
<organism evidence="2 3">
    <name type="scientific">Oryza sativa subsp. indica</name>
    <name type="common">Rice</name>
    <dbReference type="NCBI Taxonomy" id="39946"/>
    <lineage>
        <taxon>Eukaryota</taxon>
        <taxon>Viridiplantae</taxon>
        <taxon>Streptophyta</taxon>
        <taxon>Embryophyta</taxon>
        <taxon>Tracheophyta</taxon>
        <taxon>Spermatophyta</taxon>
        <taxon>Magnoliopsida</taxon>
        <taxon>Liliopsida</taxon>
        <taxon>Poales</taxon>
        <taxon>Poaceae</taxon>
        <taxon>BOP clade</taxon>
        <taxon>Oryzoideae</taxon>
        <taxon>Oryzeae</taxon>
        <taxon>Oryzinae</taxon>
        <taxon>Oryza</taxon>
        <taxon>Oryza sativa</taxon>
    </lineage>
</organism>
<keyword evidence="3" id="KW-1185">Reference proteome</keyword>
<evidence type="ECO:0000313" key="2">
    <source>
        <dbReference type="EMBL" id="EEC76930.1"/>
    </source>
</evidence>
<dbReference type="EMBL" id="CM000129">
    <property type="protein sequence ID" value="EEC76930.1"/>
    <property type="molecule type" value="Genomic_DNA"/>
</dbReference>
<reference evidence="2 3" key="1">
    <citation type="journal article" date="2005" name="PLoS Biol.">
        <title>The genomes of Oryza sativa: a history of duplications.</title>
        <authorList>
            <person name="Yu J."/>
            <person name="Wang J."/>
            <person name="Lin W."/>
            <person name="Li S."/>
            <person name="Li H."/>
            <person name="Zhou J."/>
            <person name="Ni P."/>
            <person name="Dong W."/>
            <person name="Hu S."/>
            <person name="Zeng C."/>
            <person name="Zhang J."/>
            <person name="Zhang Y."/>
            <person name="Li R."/>
            <person name="Xu Z."/>
            <person name="Li S."/>
            <person name="Li X."/>
            <person name="Zheng H."/>
            <person name="Cong L."/>
            <person name="Lin L."/>
            <person name="Yin J."/>
            <person name="Geng J."/>
            <person name="Li G."/>
            <person name="Shi J."/>
            <person name="Liu J."/>
            <person name="Lv H."/>
            <person name="Li J."/>
            <person name="Wang J."/>
            <person name="Deng Y."/>
            <person name="Ran L."/>
            <person name="Shi X."/>
            <person name="Wang X."/>
            <person name="Wu Q."/>
            <person name="Li C."/>
            <person name="Ren X."/>
            <person name="Wang J."/>
            <person name="Wang X."/>
            <person name="Li D."/>
            <person name="Liu D."/>
            <person name="Zhang X."/>
            <person name="Ji Z."/>
            <person name="Zhao W."/>
            <person name="Sun Y."/>
            <person name="Zhang Z."/>
            <person name="Bao J."/>
            <person name="Han Y."/>
            <person name="Dong L."/>
            <person name="Ji J."/>
            <person name="Chen P."/>
            <person name="Wu S."/>
            <person name="Liu J."/>
            <person name="Xiao Y."/>
            <person name="Bu D."/>
            <person name="Tan J."/>
            <person name="Yang L."/>
            <person name="Ye C."/>
            <person name="Zhang J."/>
            <person name="Xu J."/>
            <person name="Zhou Y."/>
            <person name="Yu Y."/>
            <person name="Zhang B."/>
            <person name="Zhuang S."/>
            <person name="Wei H."/>
            <person name="Liu B."/>
            <person name="Lei M."/>
            <person name="Yu H."/>
            <person name="Li Y."/>
            <person name="Xu H."/>
            <person name="Wei S."/>
            <person name="He X."/>
            <person name="Fang L."/>
            <person name="Zhang Z."/>
            <person name="Zhang Y."/>
            <person name="Huang X."/>
            <person name="Su Z."/>
            <person name="Tong W."/>
            <person name="Li J."/>
            <person name="Tong Z."/>
            <person name="Li S."/>
            <person name="Ye J."/>
            <person name="Wang L."/>
            <person name="Fang L."/>
            <person name="Lei T."/>
            <person name="Chen C."/>
            <person name="Chen H."/>
            <person name="Xu Z."/>
            <person name="Li H."/>
            <person name="Huang H."/>
            <person name="Zhang F."/>
            <person name="Xu H."/>
            <person name="Li N."/>
            <person name="Zhao C."/>
            <person name="Li S."/>
            <person name="Dong L."/>
            <person name="Huang Y."/>
            <person name="Li L."/>
            <person name="Xi Y."/>
            <person name="Qi Q."/>
            <person name="Li W."/>
            <person name="Zhang B."/>
            <person name="Hu W."/>
            <person name="Zhang Y."/>
            <person name="Tian X."/>
            <person name="Jiao Y."/>
            <person name="Liang X."/>
            <person name="Jin J."/>
            <person name="Gao L."/>
            <person name="Zheng W."/>
            <person name="Hao B."/>
            <person name="Liu S."/>
            <person name="Wang W."/>
            <person name="Yuan L."/>
            <person name="Cao M."/>
            <person name="McDermott J."/>
            <person name="Samudrala R."/>
            <person name="Wang J."/>
            <person name="Wong G.K."/>
            <person name="Yang H."/>
        </authorList>
    </citation>
    <scope>NUCLEOTIDE SEQUENCE [LARGE SCALE GENOMIC DNA]</scope>
    <source>
        <strain evidence="3">cv. 93-11</strain>
    </source>
</reference>
<dbReference type="Gramene" id="BGIOSGA016051-TA">
    <property type="protein sequence ID" value="BGIOSGA016051-PA"/>
    <property type="gene ID" value="BGIOSGA016051"/>
</dbReference>
<dbReference type="PANTHER" id="PTHR33165">
    <property type="entry name" value="F-BOX DOMAIN CONTAINING PROTEIN-LIKE-RELATED"/>
    <property type="match status" value="1"/>
</dbReference>
<dbReference type="OMA" id="KYEAWRV"/>
<proteinExistence type="predicted"/>
<dbReference type="Pfam" id="PF03478">
    <property type="entry name" value="Beta-prop_KIB1-4"/>
    <property type="match status" value="1"/>
</dbReference>
<protein>
    <recommendedName>
        <fullName evidence="1">KIB1-4 beta-propeller domain-containing protein</fullName>
    </recommendedName>
</protein>
<sequence length="218" mass="24395">MDDNNNSTYNTSSAALPFAGRFYRATDRVIMELDIASDDCRKPPLRMRMAIESSLIHSSRALQSTLHLVDNGGELILVQRMLWPDHYAHDDGSYRTKRSRKYEAWRVDFDAGILVPVKGFNWRALFISMSRAISVSAETLPFVAADTIYFGYCGNLERYSLADGSIERFEPSLKNLHAAKVVEQTSSPGLMPIAWWPSGSATAMSHGWTPTKRVGDVA</sequence>
<feature type="domain" description="KIB1-4 beta-propeller" evidence="1">
    <location>
        <begin position="16"/>
        <end position="150"/>
    </location>
</feature>
<evidence type="ECO:0000313" key="3">
    <source>
        <dbReference type="Proteomes" id="UP000007015"/>
    </source>
</evidence>
<gene>
    <name evidence="2" type="ORF">OsI_15187</name>
</gene>
<dbReference type="STRING" id="39946.B8AS00"/>
<accession>B8AS00</accession>